<dbReference type="GO" id="GO:0016042">
    <property type="term" value="P:lipid catabolic process"/>
    <property type="evidence" value="ECO:0007669"/>
    <property type="project" value="InterPro"/>
</dbReference>
<dbReference type="Gene3D" id="3.40.50.1820">
    <property type="entry name" value="alpha/beta hydrolase"/>
    <property type="match status" value="2"/>
</dbReference>
<dbReference type="PANTHER" id="PTHR34853">
    <property type="match status" value="1"/>
</dbReference>
<dbReference type="PANTHER" id="PTHR34853:SF1">
    <property type="entry name" value="LIPASE 5"/>
    <property type="match status" value="1"/>
</dbReference>
<dbReference type="EMBL" id="VFLP01000083">
    <property type="protein sequence ID" value="TRX88639.1"/>
    <property type="molecule type" value="Genomic_DNA"/>
</dbReference>
<protein>
    <recommendedName>
        <fullName evidence="2">AB hydrolase-1 domain-containing protein</fullName>
    </recommendedName>
</protein>
<evidence type="ECO:0000259" key="2">
    <source>
        <dbReference type="Pfam" id="PF12697"/>
    </source>
</evidence>
<organism evidence="3 4">
    <name type="scientific">Xylaria flabelliformis</name>
    <dbReference type="NCBI Taxonomy" id="2512241"/>
    <lineage>
        <taxon>Eukaryota</taxon>
        <taxon>Fungi</taxon>
        <taxon>Dikarya</taxon>
        <taxon>Ascomycota</taxon>
        <taxon>Pezizomycotina</taxon>
        <taxon>Sordariomycetes</taxon>
        <taxon>Xylariomycetidae</taxon>
        <taxon>Xylariales</taxon>
        <taxon>Xylariaceae</taxon>
        <taxon>Xylaria</taxon>
    </lineage>
</organism>
<dbReference type="InterPro" id="IPR029058">
    <property type="entry name" value="AB_hydrolase_fold"/>
</dbReference>
<comment type="caution">
    <text evidence="3">The sequence shown here is derived from an EMBL/GenBank/DDBJ whole genome shotgun (WGS) entry which is preliminary data.</text>
</comment>
<dbReference type="OrthoDB" id="5382058at2759"/>
<keyword evidence="1" id="KW-0732">Signal</keyword>
<reference evidence="4" key="1">
    <citation type="submission" date="2019-06" db="EMBL/GenBank/DDBJ databases">
        <title>Draft genome sequence of the griseofulvin-producing fungus Xylaria cubensis strain G536.</title>
        <authorList>
            <person name="Mead M.E."/>
            <person name="Raja H.A."/>
            <person name="Steenwyk J.L."/>
            <person name="Knowles S.L."/>
            <person name="Oberlies N.H."/>
            <person name="Rokas A."/>
        </authorList>
    </citation>
    <scope>NUCLEOTIDE SEQUENCE [LARGE SCALE GENOMIC DNA]</scope>
    <source>
        <strain evidence="4">G536</strain>
    </source>
</reference>
<feature type="domain" description="AB hydrolase-1" evidence="2">
    <location>
        <begin position="198"/>
        <end position="448"/>
    </location>
</feature>
<dbReference type="InterPro" id="IPR000073">
    <property type="entry name" value="AB_hydrolase_1"/>
</dbReference>
<accession>A0A553HL11</accession>
<name>A0A553HL11_9PEZI</name>
<dbReference type="GO" id="GO:0004806">
    <property type="term" value="F:triacylglycerol lipase activity"/>
    <property type="evidence" value="ECO:0007669"/>
    <property type="project" value="InterPro"/>
</dbReference>
<proteinExistence type="predicted"/>
<dbReference type="SUPFAM" id="SSF53474">
    <property type="entry name" value="alpha/beta-Hydrolases"/>
    <property type="match status" value="1"/>
</dbReference>
<feature type="signal peptide" evidence="1">
    <location>
        <begin position="1"/>
        <end position="21"/>
    </location>
</feature>
<gene>
    <name evidence="3" type="ORF">FHL15_010498</name>
</gene>
<dbReference type="AlphaFoldDB" id="A0A553HL11"/>
<keyword evidence="4" id="KW-1185">Reference proteome</keyword>
<evidence type="ECO:0000313" key="3">
    <source>
        <dbReference type="EMBL" id="TRX88639.1"/>
    </source>
</evidence>
<dbReference type="InterPro" id="IPR005152">
    <property type="entry name" value="Lipase_secreted"/>
</dbReference>
<evidence type="ECO:0000256" key="1">
    <source>
        <dbReference type="SAM" id="SignalP"/>
    </source>
</evidence>
<dbReference type="Proteomes" id="UP000319160">
    <property type="component" value="Unassembled WGS sequence"/>
</dbReference>
<sequence>MRGRFTTAVALGCLGVSQVLAQSDAQAWPPAAVQNNTFNATYGALDSAQAREILKRAGVPDDQADAVLVALDFERSNWAGSSTQLDPFYQDVPSHAGLAAGVPLKVEPVSNASLYTLPPGVSLSRILFTTETLNGTVTPASAFVLWPYLPRSFDALTPYSNFTNVTSKPQPIIGWGHGTSGWSGECGPSHIRNLWYQFSAPYTMALQGYVVVAPDYAGLGLDHDSNGNFIAHQFGANPASGGDIIHAIEAAQKAWPARLSREFVIMGHSQGGGAAWGAAERLSSHPVKGYLGTVAGSPLTSLLDNANFAQEVAPTVLGEGLARFSTAIGSVFPEFKASDWLTEQGVNLTNANQELQGCQSVALELIAGYNLSRPDWNDTWYLDAFDGLTRNGGKAFAGPMLVLQGMADNAVPPPLVTATVNATCTALPDSQLEYAMFDGVGHVPVLYAGQQVWLDWIEDRFKGVGVAKGCKQTVHSPQLDVSDFQGDFKYTLQYAEYSYEVA</sequence>
<dbReference type="Pfam" id="PF12697">
    <property type="entry name" value="Abhydrolase_6"/>
    <property type="match status" value="1"/>
</dbReference>
<dbReference type="STRING" id="2512241.A0A553HL11"/>
<evidence type="ECO:0000313" key="4">
    <source>
        <dbReference type="Proteomes" id="UP000319160"/>
    </source>
</evidence>
<feature type="chain" id="PRO_5021844831" description="AB hydrolase-1 domain-containing protein" evidence="1">
    <location>
        <begin position="22"/>
        <end position="502"/>
    </location>
</feature>